<dbReference type="AlphaFoldDB" id="A0A7C8IQF1"/>
<feature type="region of interest" description="Disordered" evidence="1">
    <location>
        <begin position="752"/>
        <end position="782"/>
    </location>
</feature>
<feature type="compositionally biased region" description="Acidic residues" evidence="1">
    <location>
        <begin position="773"/>
        <end position="782"/>
    </location>
</feature>
<comment type="caution">
    <text evidence="3">The sequence shown here is derived from an EMBL/GenBank/DDBJ whole genome shotgun (WGS) entry which is preliminary data.</text>
</comment>
<evidence type="ECO:0000259" key="2">
    <source>
        <dbReference type="Pfam" id="PF14661"/>
    </source>
</evidence>
<feature type="region of interest" description="Disordered" evidence="1">
    <location>
        <begin position="542"/>
        <end position="700"/>
    </location>
</feature>
<sequence length="836" mass="91603">MSRTTSQSSTATATATTTTSTGLSRSISVKTNTTTGGRPAHNANPLPVSDVKLFVTNLRLLDLDRRPDWPNITAQTFSSKTADQKQRIGGVEWALFSLFELWDPTETSQKLQPFFPPLEPLQSLNLRAALYRSLGELKKNGVLGRESVLRKTMLDECKGDKFFEALALFSTAVLKKVLASRSANAIAPTAVARKLATATELSKEQQASLLPLAIAHKGALLNVLRKKDEKRRRFAEFEALLDAKADEINRKLRQSKDTPRTNKSAVPLREAEAIKKQLQDNWIGNQKWLDVMLHGDSVQVEDAFLDSSFDRVWYMVERGRKLEDAAPEAGLLENLQSRVQEQQTRLQKWQRFHQKLCSDKSISAVPQSRSQSRSTPKEFKFDHHLQYQLQSPSSITDRITQKPSLRPQYDEIVSELDAELDYASKAKYNRAARPQLPRRRTSSLGAPPISPARNRKMRSDSRTRNPVSPARPARPAQTVTRPSLEKIPILPRPHEHARTPVDSDATLLGVPSTALRTAAPPSSLTDTPAEQDLRLGQEVSEPVYIPSSPPTEPYPVQPTSTSPPPTPHISSEPPPLLDPEPQPPTEDLADQIITSISAATPSPVKKPAPKPRLSLLERTRMSMAPTTTFDPIAESPPLPPSPPPEPIANPAAAASHPTSLAERTRLSMAAMASNPRVSLAPREKRGGRRRTSTFPVNQFDTPRSRKSVVYAIDEADAGGASADAELQRTPKEVLFSDEVDYERVFKSRPKVATSPVFGSPGGGSASLDGCDALNDDDGEAEDAFDEGVTGVDLADVDAADELYEFENGGAGDGFAWDNSPLRRVGQARTGATGLFS</sequence>
<feature type="compositionally biased region" description="Pro residues" evidence="1">
    <location>
        <begin position="547"/>
        <end position="584"/>
    </location>
</feature>
<feature type="compositionally biased region" description="Basic and acidic residues" evidence="1">
    <location>
        <begin position="492"/>
        <end position="501"/>
    </location>
</feature>
<dbReference type="InterPro" id="IPR028163">
    <property type="entry name" value="HAUS_6_N"/>
</dbReference>
<evidence type="ECO:0000313" key="4">
    <source>
        <dbReference type="Proteomes" id="UP000481861"/>
    </source>
</evidence>
<feature type="domain" description="HAUS augmin-like complex subunit 6 N-terminal" evidence="2">
    <location>
        <begin position="54"/>
        <end position="277"/>
    </location>
</feature>
<reference evidence="3 4" key="1">
    <citation type="submission" date="2020-01" db="EMBL/GenBank/DDBJ databases">
        <authorList>
            <consortium name="DOE Joint Genome Institute"/>
            <person name="Haridas S."/>
            <person name="Albert R."/>
            <person name="Binder M."/>
            <person name="Bloem J."/>
            <person name="Labutti K."/>
            <person name="Salamov A."/>
            <person name="Andreopoulos B."/>
            <person name="Baker S.E."/>
            <person name="Barry K."/>
            <person name="Bills G."/>
            <person name="Bluhm B.H."/>
            <person name="Cannon C."/>
            <person name="Castanera R."/>
            <person name="Culley D.E."/>
            <person name="Daum C."/>
            <person name="Ezra D."/>
            <person name="Gonzalez J.B."/>
            <person name="Henrissat B."/>
            <person name="Kuo A."/>
            <person name="Liang C."/>
            <person name="Lipzen A."/>
            <person name="Lutzoni F."/>
            <person name="Magnuson J."/>
            <person name="Mondo S."/>
            <person name="Nolan M."/>
            <person name="Ohm R."/>
            <person name="Pangilinan J."/>
            <person name="Park H.-J.H."/>
            <person name="Ramirez L."/>
            <person name="Alfaro M."/>
            <person name="Sun H."/>
            <person name="Tritt A."/>
            <person name="Yoshinaga Y."/>
            <person name="Zwiers L.-H.L."/>
            <person name="Turgeon B.G."/>
            <person name="Goodwin S.B."/>
            <person name="Spatafora J.W."/>
            <person name="Crous P.W."/>
            <person name="Grigoriev I.V."/>
        </authorList>
    </citation>
    <scope>NUCLEOTIDE SEQUENCE [LARGE SCALE GENOMIC DNA]</scope>
    <source>
        <strain evidence="3 4">CBS 611.86</strain>
    </source>
</reference>
<evidence type="ECO:0000313" key="3">
    <source>
        <dbReference type="EMBL" id="KAF2877667.1"/>
    </source>
</evidence>
<feature type="region of interest" description="Disordered" evidence="1">
    <location>
        <begin position="430"/>
        <end position="504"/>
    </location>
</feature>
<feature type="compositionally biased region" description="Polar residues" evidence="1">
    <location>
        <begin position="22"/>
        <end position="36"/>
    </location>
</feature>
<feature type="compositionally biased region" description="Low complexity" evidence="1">
    <location>
        <begin position="648"/>
        <end position="657"/>
    </location>
</feature>
<evidence type="ECO:0000256" key="1">
    <source>
        <dbReference type="SAM" id="MobiDB-lite"/>
    </source>
</evidence>
<dbReference type="EMBL" id="JAADJZ010000002">
    <property type="protein sequence ID" value="KAF2877667.1"/>
    <property type="molecule type" value="Genomic_DNA"/>
</dbReference>
<name>A0A7C8IQF1_9PLEO</name>
<keyword evidence="4" id="KW-1185">Reference proteome</keyword>
<dbReference type="Proteomes" id="UP000481861">
    <property type="component" value="Unassembled WGS sequence"/>
</dbReference>
<dbReference type="OrthoDB" id="5575722at2759"/>
<accession>A0A7C8IQF1</accession>
<proteinExistence type="predicted"/>
<gene>
    <name evidence="3" type="ORF">BDV95DRAFT_535406</name>
</gene>
<protein>
    <submittedName>
        <fullName evidence="3">HAUS augmin-like complex subunit 6 N-terminus-domain-containing protein</fullName>
    </submittedName>
</protein>
<feature type="region of interest" description="Disordered" evidence="1">
    <location>
        <begin position="360"/>
        <end position="382"/>
    </location>
</feature>
<dbReference type="Pfam" id="PF14661">
    <property type="entry name" value="HAUS6_N"/>
    <property type="match status" value="1"/>
</dbReference>
<organism evidence="3 4">
    <name type="scientific">Massariosphaeria phaeospora</name>
    <dbReference type="NCBI Taxonomy" id="100035"/>
    <lineage>
        <taxon>Eukaryota</taxon>
        <taxon>Fungi</taxon>
        <taxon>Dikarya</taxon>
        <taxon>Ascomycota</taxon>
        <taxon>Pezizomycotina</taxon>
        <taxon>Dothideomycetes</taxon>
        <taxon>Pleosporomycetidae</taxon>
        <taxon>Pleosporales</taxon>
        <taxon>Pleosporales incertae sedis</taxon>
        <taxon>Massariosphaeria</taxon>
    </lineage>
</organism>
<feature type="compositionally biased region" description="Pro residues" evidence="1">
    <location>
        <begin position="634"/>
        <end position="647"/>
    </location>
</feature>
<feature type="compositionally biased region" description="Low complexity" evidence="1">
    <location>
        <begin position="1"/>
        <end position="21"/>
    </location>
</feature>
<feature type="compositionally biased region" description="Polar residues" evidence="1">
    <location>
        <begin position="360"/>
        <end position="374"/>
    </location>
</feature>
<feature type="region of interest" description="Disordered" evidence="1">
    <location>
        <begin position="1"/>
        <end position="45"/>
    </location>
</feature>